<dbReference type="InterPro" id="IPR028081">
    <property type="entry name" value="Leu-bd"/>
</dbReference>
<comment type="caution">
    <text evidence="4">The sequence shown here is derived from an EMBL/GenBank/DDBJ whole genome shotgun (WGS) entry which is preliminary data.</text>
</comment>
<dbReference type="Pfam" id="PF13458">
    <property type="entry name" value="Peripla_BP_6"/>
    <property type="match status" value="1"/>
</dbReference>
<feature type="domain" description="Leucine-binding protein" evidence="3">
    <location>
        <begin position="31"/>
        <end position="373"/>
    </location>
</feature>
<evidence type="ECO:0000313" key="4">
    <source>
        <dbReference type="EMBL" id="RBQ27956.1"/>
    </source>
</evidence>
<dbReference type="SUPFAM" id="SSF53822">
    <property type="entry name" value="Periplasmic binding protein-like I"/>
    <property type="match status" value="1"/>
</dbReference>
<evidence type="ECO:0000259" key="3">
    <source>
        <dbReference type="Pfam" id="PF13458"/>
    </source>
</evidence>
<dbReference type="OrthoDB" id="9777352at2"/>
<dbReference type="CDD" id="cd19978">
    <property type="entry name" value="PBP1_ABC_ligand_binding-like"/>
    <property type="match status" value="1"/>
</dbReference>
<dbReference type="EMBL" id="PDKB01000030">
    <property type="protein sequence ID" value="RBQ27956.1"/>
    <property type="molecule type" value="Genomic_DNA"/>
</dbReference>
<evidence type="ECO:0000313" key="5">
    <source>
        <dbReference type="Proteomes" id="UP000252669"/>
    </source>
</evidence>
<dbReference type="InterPro" id="IPR028082">
    <property type="entry name" value="Peripla_BP_I"/>
</dbReference>
<dbReference type="Proteomes" id="UP000252669">
    <property type="component" value="Unassembled WGS sequence"/>
</dbReference>
<sequence>MFKKLIFISLILIVSYFIISEKQNTKNNIIIGSSLAYNGSLKSWGETVYNTVNAYFKYTNENNLIQNKHIEFLALDDKYEPNLTFDNIKSILNNDILSFFGIVGTPTIRRVMPIFEDNQTPFFSPFSGASFLRDKDFDNIINFRASYKQEIENIIDYITNTKKLSKISIFYQNDEYGEDGYISTLQALESKNLKLISAGTYKRNTLSINHAFNEIKNSKPEVILLVGAYKANALFIKKAKKDEFLKDVIFCNISFSDANSIIKELKNSNVDSSNIIFSNVVPNYDDKNLKIVQEYQEVMQKYAVNKELGFISFEAFLASKVLIDAIIRLEGNYSSRELIYALKNPPKDILSEIKLEFENHQLLNTTYLFEYKDDKFQEILR</sequence>
<evidence type="ECO:0000256" key="1">
    <source>
        <dbReference type="ARBA" id="ARBA00010062"/>
    </source>
</evidence>
<protein>
    <submittedName>
        <fullName evidence="4">Amino acid-binding protein</fullName>
    </submittedName>
</protein>
<keyword evidence="5" id="KW-1185">Reference proteome</keyword>
<dbReference type="AlphaFoldDB" id="A0A366MNV6"/>
<dbReference type="PANTHER" id="PTHR47235:SF1">
    <property type="entry name" value="BLR6548 PROTEIN"/>
    <property type="match status" value="1"/>
</dbReference>
<evidence type="ECO:0000256" key="2">
    <source>
        <dbReference type="ARBA" id="ARBA00022729"/>
    </source>
</evidence>
<comment type="similarity">
    <text evidence="1">Belongs to the leucine-binding protein family.</text>
</comment>
<name>A0A366MNV6_9BACT</name>
<gene>
    <name evidence="4" type="ORF">CRU91_11785</name>
</gene>
<reference evidence="4 5" key="1">
    <citation type="submission" date="2017-10" db="EMBL/GenBank/DDBJ databases">
        <title>Genomics of the genus Arcobacter.</title>
        <authorList>
            <person name="Perez-Cataluna A."/>
            <person name="Figueras M.J."/>
        </authorList>
    </citation>
    <scope>NUCLEOTIDE SEQUENCE [LARGE SCALE GENOMIC DNA]</scope>
    <source>
        <strain evidence="4 5">CECT 9230</strain>
    </source>
</reference>
<dbReference type="RefSeq" id="WP_113895416.1">
    <property type="nucleotide sequence ID" value="NZ_JANJGA010000025.1"/>
</dbReference>
<dbReference type="PANTHER" id="PTHR47235">
    <property type="entry name" value="BLR6548 PROTEIN"/>
    <property type="match status" value="1"/>
</dbReference>
<proteinExistence type="inferred from homology"/>
<keyword evidence="2" id="KW-0732">Signal</keyword>
<dbReference type="Gene3D" id="3.40.50.2300">
    <property type="match status" value="2"/>
</dbReference>
<accession>A0A366MNV6</accession>
<organism evidence="4 5">
    <name type="scientific">Aliarcobacter vitoriensis</name>
    <dbReference type="NCBI Taxonomy" id="2011099"/>
    <lineage>
        <taxon>Bacteria</taxon>
        <taxon>Pseudomonadati</taxon>
        <taxon>Campylobacterota</taxon>
        <taxon>Epsilonproteobacteria</taxon>
        <taxon>Campylobacterales</taxon>
        <taxon>Arcobacteraceae</taxon>
        <taxon>Aliarcobacter</taxon>
    </lineage>
</organism>